<dbReference type="InterPro" id="IPR013538">
    <property type="entry name" value="ASHA1/2-like_C"/>
</dbReference>
<dbReference type="EMBL" id="JAUSQZ010000001">
    <property type="protein sequence ID" value="MDP9827250.1"/>
    <property type="molecule type" value="Genomic_DNA"/>
</dbReference>
<reference evidence="3 4" key="1">
    <citation type="submission" date="2023-07" db="EMBL/GenBank/DDBJ databases">
        <title>Sequencing the genomes of 1000 actinobacteria strains.</title>
        <authorList>
            <person name="Klenk H.-P."/>
        </authorList>
    </citation>
    <scope>NUCLEOTIDE SEQUENCE [LARGE SCALE GENOMIC DNA]</scope>
    <source>
        <strain evidence="3 4">DSM 44388</strain>
    </source>
</reference>
<protein>
    <submittedName>
        <fullName evidence="3">Uncharacterized protein YndB with AHSA1/START domain</fullName>
    </submittedName>
</protein>
<comment type="similarity">
    <text evidence="1">Belongs to the AHA1 family.</text>
</comment>
<gene>
    <name evidence="3" type="ORF">J2S57_002999</name>
</gene>
<evidence type="ECO:0000259" key="2">
    <source>
        <dbReference type="Pfam" id="PF08327"/>
    </source>
</evidence>
<accession>A0ABT9P4Y1</accession>
<dbReference type="SUPFAM" id="SSF55961">
    <property type="entry name" value="Bet v1-like"/>
    <property type="match status" value="1"/>
</dbReference>
<dbReference type="InterPro" id="IPR023393">
    <property type="entry name" value="START-like_dom_sf"/>
</dbReference>
<evidence type="ECO:0000256" key="1">
    <source>
        <dbReference type="ARBA" id="ARBA00006817"/>
    </source>
</evidence>
<dbReference type="Proteomes" id="UP001235712">
    <property type="component" value="Unassembled WGS sequence"/>
</dbReference>
<keyword evidence="4" id="KW-1185">Reference proteome</keyword>
<dbReference type="RefSeq" id="WP_307243063.1">
    <property type="nucleotide sequence ID" value="NZ_JAUSQZ010000001.1"/>
</dbReference>
<evidence type="ECO:0000313" key="4">
    <source>
        <dbReference type="Proteomes" id="UP001235712"/>
    </source>
</evidence>
<name>A0ABT9P4Y1_9ACTN</name>
<organism evidence="3 4">
    <name type="scientific">Kineosporia succinea</name>
    <dbReference type="NCBI Taxonomy" id="84632"/>
    <lineage>
        <taxon>Bacteria</taxon>
        <taxon>Bacillati</taxon>
        <taxon>Actinomycetota</taxon>
        <taxon>Actinomycetes</taxon>
        <taxon>Kineosporiales</taxon>
        <taxon>Kineosporiaceae</taxon>
        <taxon>Kineosporia</taxon>
    </lineage>
</organism>
<sequence>MDVVAAAGLVFREIRSGAREGVPTKIQIARRAYATDRADLWDVLTNAERIPRWFLPVSGDLTLGGRYQLEGNAGGTVEKCDAPESFAVTWEFGGMVSWLTVRLSEHEVGSLLELEHEAVVPEELWEQFGPGATGLGWDGALYGLGLFLESDNPLDPAEGALWGTTPEGRQFMTVCAEGWAVAAIAAGDDPERARASAATVLAMYATAPGDESGS</sequence>
<evidence type="ECO:0000313" key="3">
    <source>
        <dbReference type="EMBL" id="MDP9827250.1"/>
    </source>
</evidence>
<comment type="caution">
    <text evidence="3">The sequence shown here is derived from an EMBL/GenBank/DDBJ whole genome shotgun (WGS) entry which is preliminary data.</text>
</comment>
<dbReference type="Gene3D" id="3.30.530.20">
    <property type="match status" value="1"/>
</dbReference>
<proteinExistence type="inferred from homology"/>
<feature type="domain" description="Activator of Hsp90 ATPase homologue 1/2-like C-terminal" evidence="2">
    <location>
        <begin position="35"/>
        <end position="141"/>
    </location>
</feature>
<dbReference type="Pfam" id="PF08327">
    <property type="entry name" value="AHSA1"/>
    <property type="match status" value="1"/>
</dbReference>